<name>A0AAD3DB89_9STRA</name>
<sequence length="438" mass="48576">MIDQCPYLPYTTIKRGLRTRDFLKGEGCDGLDNDCDSNFLDEAGECLIDIEKWVDECDEDMTPPVITLDESVEIPETFPSLQSAIDFYMNNTEQEDDCTLNEDLMKNYTTTGPDTCGNSSIEITVCTPCFGNQEVTQTVNGVQDTVVDGEGRPCDSVTDSNFIPDGSMTPPEPADGEPLHVDYHHILNDMVNVEFWYQIEEIDETCPHEKVDVDVTVLSNEVERKGREMVDFFTERNIPKTNSGNDDPIDRLTLFLAPHTCHDHNANKDRSTNCLIEKDLDQNMREANFTTRFYDVKVEATDTTGNVGSATCTVIVVPEDHYCDQDPSFYRCKKTKSSKAGRAGKYGVNSSKGKGYLPTPKDPFALVNEYEFSTKRFVIGSQTLVWDTSTDTRIDVATPAPTGAPTGKGKGKGSSGRKNTTKSPDVVEIEVSSSANLN</sequence>
<evidence type="ECO:0000313" key="3">
    <source>
        <dbReference type="Proteomes" id="UP001054902"/>
    </source>
</evidence>
<reference evidence="2 3" key="1">
    <citation type="journal article" date="2021" name="Sci. Rep.">
        <title>The genome of the diatom Chaetoceros tenuissimus carries an ancient integrated fragment of an extant virus.</title>
        <authorList>
            <person name="Hongo Y."/>
            <person name="Kimura K."/>
            <person name="Takaki Y."/>
            <person name="Yoshida Y."/>
            <person name="Baba S."/>
            <person name="Kobayashi G."/>
            <person name="Nagasaki K."/>
            <person name="Hano T."/>
            <person name="Tomaru Y."/>
        </authorList>
    </citation>
    <scope>NUCLEOTIDE SEQUENCE [LARGE SCALE GENOMIC DNA]</scope>
    <source>
        <strain evidence="2 3">NIES-3715</strain>
    </source>
</reference>
<comment type="caution">
    <text evidence="2">The sequence shown here is derived from an EMBL/GenBank/DDBJ whole genome shotgun (WGS) entry which is preliminary data.</text>
</comment>
<feature type="region of interest" description="Disordered" evidence="1">
    <location>
        <begin position="394"/>
        <end position="438"/>
    </location>
</feature>
<accession>A0AAD3DB89</accession>
<evidence type="ECO:0000256" key="1">
    <source>
        <dbReference type="SAM" id="MobiDB-lite"/>
    </source>
</evidence>
<gene>
    <name evidence="2" type="ORF">CTEN210_17672</name>
</gene>
<keyword evidence="3" id="KW-1185">Reference proteome</keyword>
<dbReference type="Proteomes" id="UP001054902">
    <property type="component" value="Unassembled WGS sequence"/>
</dbReference>
<evidence type="ECO:0000313" key="2">
    <source>
        <dbReference type="EMBL" id="GFH61196.1"/>
    </source>
</evidence>
<dbReference type="AlphaFoldDB" id="A0AAD3DB89"/>
<proteinExistence type="predicted"/>
<dbReference type="EMBL" id="BLLK01000072">
    <property type="protein sequence ID" value="GFH61196.1"/>
    <property type="molecule type" value="Genomic_DNA"/>
</dbReference>
<protein>
    <submittedName>
        <fullName evidence="2">Uncharacterized protein</fullName>
    </submittedName>
</protein>
<organism evidence="2 3">
    <name type="scientific">Chaetoceros tenuissimus</name>
    <dbReference type="NCBI Taxonomy" id="426638"/>
    <lineage>
        <taxon>Eukaryota</taxon>
        <taxon>Sar</taxon>
        <taxon>Stramenopiles</taxon>
        <taxon>Ochrophyta</taxon>
        <taxon>Bacillariophyta</taxon>
        <taxon>Coscinodiscophyceae</taxon>
        <taxon>Chaetocerotophycidae</taxon>
        <taxon>Chaetocerotales</taxon>
        <taxon>Chaetocerotaceae</taxon>
        <taxon>Chaetoceros</taxon>
    </lineage>
</organism>